<feature type="region of interest" description="Disordered" evidence="1">
    <location>
        <begin position="824"/>
        <end position="957"/>
    </location>
</feature>
<feature type="compositionally biased region" description="Low complexity" evidence="1">
    <location>
        <begin position="550"/>
        <end position="559"/>
    </location>
</feature>
<feature type="compositionally biased region" description="Low complexity" evidence="1">
    <location>
        <begin position="456"/>
        <end position="467"/>
    </location>
</feature>
<feature type="compositionally biased region" description="Polar residues" evidence="1">
    <location>
        <begin position="854"/>
        <end position="868"/>
    </location>
</feature>
<feature type="compositionally biased region" description="Basic residues" evidence="1">
    <location>
        <begin position="55"/>
        <end position="64"/>
    </location>
</feature>
<feature type="compositionally biased region" description="Low complexity" evidence="1">
    <location>
        <begin position="940"/>
        <end position="954"/>
    </location>
</feature>
<feature type="compositionally biased region" description="Low complexity" evidence="1">
    <location>
        <begin position="214"/>
        <end position="243"/>
    </location>
</feature>
<dbReference type="OrthoDB" id="5382659at2759"/>
<evidence type="ECO:0000313" key="3">
    <source>
        <dbReference type="Proteomes" id="UP000016922"/>
    </source>
</evidence>
<feature type="compositionally biased region" description="Low complexity" evidence="1">
    <location>
        <begin position="824"/>
        <end position="853"/>
    </location>
</feature>
<feature type="region of interest" description="Disordered" evidence="1">
    <location>
        <begin position="447"/>
        <end position="468"/>
    </location>
</feature>
<keyword evidence="3" id="KW-1185">Reference proteome</keyword>
<feature type="region of interest" description="Disordered" evidence="1">
    <location>
        <begin position="386"/>
        <end position="405"/>
    </location>
</feature>
<organism evidence="2 3">
    <name type="scientific">Glarea lozoyensis (strain ATCC 20868 / MF5171)</name>
    <dbReference type="NCBI Taxonomy" id="1116229"/>
    <lineage>
        <taxon>Eukaryota</taxon>
        <taxon>Fungi</taxon>
        <taxon>Dikarya</taxon>
        <taxon>Ascomycota</taxon>
        <taxon>Pezizomycotina</taxon>
        <taxon>Leotiomycetes</taxon>
        <taxon>Helotiales</taxon>
        <taxon>Helotiaceae</taxon>
        <taxon>Glarea</taxon>
    </lineage>
</organism>
<dbReference type="Proteomes" id="UP000016922">
    <property type="component" value="Unassembled WGS sequence"/>
</dbReference>
<sequence>MSAPFGTGNHALQDYQMQLKLLEQQNKKRSMMARQGQDDMTLHRNDRSLLEPRVPHRPQSHLRHGLPTPRSSPTNRNVLTPSNCPSPEASMSNVPAMDPSLTGQIYNAPSCQPSTEVSNPPPHVHYEPFHCSTNTYTPRSEYSFEYQEYQYSQNPQTKPFLTANVLGSHAFTPVTIVPEVSASSEPNLGYPFNQFDLFGSMELIKPAGRPMELSSSNGSSNSIDSTDSGESSESMISIQSTGSLESMDSSKTYDTLDLEVLTPGGQWDELPGLENSSGFESNFTASTDYDFNSDNSFFAKPDFVKNFLTGYNETCPWPLLATNEDLYLSTTTSSESNLNYLPTQVLKDRKLDTNTKLYPVEPAETPPKKTLRSSGLSDVLQECEQGGYQPKSLANENGTERRDHQVAVSQSFGFASKRHCNEDIMSSIEALPLPCATKSVINTSPRQNLTHDQRQPSSPSPFFGSSSETCSWFSDNETDWGDDESDDAHQTIGARVIEGSNISGEQELPTLVARPILSKMKQELVDRIMVEFWQIFNQEKANDIYENTISRSSSSQQRQAQHTTHGDQQNTAPASKSSIQPDVQVNGTRPTAGQNRKRERQRQDEDENDESEKRNPKRPKGLLSPPRSQDDTSKFACPYRKHDAKRYCVRHWRSCALTPLETVARVKGHLYRHHRIFPCQRCKKVFNDQQGVNDHLMEPEGCKLLDVVQQDGITTEMVERLRSKKKAHRDQSEEDRWKEIYEILFPGELVPSPFFEEIQEDVIQSPDSRDLADYEEYCRRELPRVFRASLEEIVNSNTQPLEEQLRSQLMDLIRDAQDRVFSRYRSSSTTTGTSARGALSSSPQTNTSSSSSQGFATSPLRSEPTTIASLEGRSQARLPSFCQPPSPKTHLESGLDISDPNITPSKPDRNDRSDSGYDSSPLVMPSTLPLTPGESSVNTSASSSQISLPSQWSQETTGHAHIDTVLTQTKLDSNSEAITSAEDDHLNSEPYLSQNTIDFELDYADLSNFDMNGEFGNCDFSQNLEGFL</sequence>
<dbReference type="PANTHER" id="PTHR38166">
    <property type="entry name" value="C2H2-TYPE DOMAIN-CONTAINING PROTEIN-RELATED"/>
    <property type="match status" value="1"/>
</dbReference>
<evidence type="ECO:0000313" key="2">
    <source>
        <dbReference type="EMBL" id="EPE34220.1"/>
    </source>
</evidence>
<reference evidence="2 3" key="1">
    <citation type="journal article" date="2013" name="BMC Genomics">
        <title>Genomics-driven discovery of the pneumocandin biosynthetic gene cluster in the fungus Glarea lozoyensis.</title>
        <authorList>
            <person name="Chen L."/>
            <person name="Yue Q."/>
            <person name="Zhang X."/>
            <person name="Xiang M."/>
            <person name="Wang C."/>
            <person name="Li S."/>
            <person name="Che Y."/>
            <person name="Ortiz-Lopez F.J."/>
            <person name="Bills G.F."/>
            <person name="Liu X."/>
            <person name="An Z."/>
        </authorList>
    </citation>
    <scope>NUCLEOTIDE SEQUENCE [LARGE SCALE GENOMIC DNA]</scope>
    <source>
        <strain evidence="3">ATCC 20868 / MF5171</strain>
    </source>
</reference>
<dbReference type="GeneID" id="19466286"/>
<feature type="compositionally biased region" description="Basic and acidic residues" evidence="1">
    <location>
        <begin position="36"/>
        <end position="54"/>
    </location>
</feature>
<gene>
    <name evidence="2" type="ORF">GLAREA_07233</name>
</gene>
<feature type="compositionally biased region" description="Basic and acidic residues" evidence="1">
    <location>
        <begin position="906"/>
        <end position="915"/>
    </location>
</feature>
<dbReference type="HOGENOM" id="CLU_294749_0_0_1"/>
<proteinExistence type="predicted"/>
<accession>S3D929</accession>
<dbReference type="PANTHER" id="PTHR38166:SF1">
    <property type="entry name" value="C2H2-TYPE DOMAIN-CONTAINING PROTEIN"/>
    <property type="match status" value="1"/>
</dbReference>
<feature type="compositionally biased region" description="Polar residues" evidence="1">
    <location>
        <begin position="560"/>
        <end position="593"/>
    </location>
</feature>
<feature type="region of interest" description="Disordered" evidence="1">
    <location>
        <begin position="209"/>
        <end position="249"/>
    </location>
</feature>
<name>S3D929_GLAL2</name>
<evidence type="ECO:0008006" key="4">
    <source>
        <dbReference type="Google" id="ProtNLM"/>
    </source>
</evidence>
<dbReference type="AlphaFoldDB" id="S3D929"/>
<feature type="compositionally biased region" description="Polar residues" evidence="1">
    <location>
        <begin position="69"/>
        <end position="92"/>
    </location>
</feature>
<protein>
    <recommendedName>
        <fullName evidence="4">C2H2-type domain-containing protein</fullName>
    </recommendedName>
</protein>
<evidence type="ECO:0000256" key="1">
    <source>
        <dbReference type="SAM" id="MobiDB-lite"/>
    </source>
</evidence>
<feature type="region of interest" description="Disordered" evidence="1">
    <location>
        <begin position="549"/>
        <end position="636"/>
    </location>
</feature>
<dbReference type="RefSeq" id="XP_008079372.1">
    <property type="nucleotide sequence ID" value="XM_008081181.1"/>
</dbReference>
<dbReference type="EMBL" id="KE145357">
    <property type="protein sequence ID" value="EPE34220.1"/>
    <property type="molecule type" value="Genomic_DNA"/>
</dbReference>
<dbReference type="KEGG" id="glz:GLAREA_07233"/>
<dbReference type="eggNOG" id="ENOG502SAWK">
    <property type="taxonomic scope" value="Eukaryota"/>
</dbReference>
<feature type="region of interest" description="Disordered" evidence="1">
    <location>
        <begin position="24"/>
        <end position="92"/>
    </location>
</feature>